<keyword evidence="3" id="KW-1185">Reference proteome</keyword>
<evidence type="ECO:0000256" key="1">
    <source>
        <dbReference type="SAM" id="Phobius"/>
    </source>
</evidence>
<comment type="caution">
    <text evidence="2">The sequence shown here is derived from an EMBL/GenBank/DDBJ whole genome shotgun (WGS) entry which is preliminary data.</text>
</comment>
<evidence type="ECO:0008006" key="4">
    <source>
        <dbReference type="Google" id="ProtNLM"/>
    </source>
</evidence>
<sequence>MTLPGDFERVLQPTTITAYHNTSVVLEGHADRDGVVILTDNWHPWWRAQVNGVDAQRVLRVEGTFRGIHVPKGDYKILLNYRPERQKFVEILCATGFGFILFLLMFRKTVNRVLVNKKRLYRIG</sequence>
<dbReference type="PANTHER" id="PTHR38454">
    <property type="entry name" value="INTEGRAL MEMBRANE PROTEIN-RELATED"/>
    <property type="match status" value="1"/>
</dbReference>
<organism evidence="2 3">
    <name type="scientific">Ochrobactrum teleogrylli</name>
    <dbReference type="NCBI Taxonomy" id="2479765"/>
    <lineage>
        <taxon>Bacteria</taxon>
        <taxon>Pseudomonadati</taxon>
        <taxon>Pseudomonadota</taxon>
        <taxon>Alphaproteobacteria</taxon>
        <taxon>Hyphomicrobiales</taxon>
        <taxon>Brucellaceae</taxon>
        <taxon>Brucella/Ochrobactrum group</taxon>
        <taxon>Ochrobactrum</taxon>
    </lineage>
</organism>
<dbReference type="InterPro" id="IPR018580">
    <property type="entry name" value="Uncharacterised_YfhO"/>
</dbReference>
<keyword evidence="1" id="KW-0812">Transmembrane</keyword>
<reference evidence="2 3" key="1">
    <citation type="submission" date="2019-06" db="EMBL/GenBank/DDBJ databases">
        <title>Ochrobactrum cricket sp.nov., isolated from the insect Teleogryllus occipitalis living in deserted cropland.</title>
        <authorList>
            <person name="Hu M."/>
        </authorList>
    </citation>
    <scope>NUCLEOTIDE SEQUENCE [LARGE SCALE GENOMIC DNA]</scope>
    <source>
        <strain evidence="2 3">LCB8</strain>
    </source>
</reference>
<dbReference type="RefSeq" id="WP_140024913.1">
    <property type="nucleotide sequence ID" value="NZ_JBHUFG010000046.1"/>
</dbReference>
<keyword evidence="1" id="KW-0472">Membrane</keyword>
<protein>
    <recommendedName>
        <fullName evidence="4">YfhO family protein</fullName>
    </recommendedName>
</protein>
<keyword evidence="1" id="KW-1133">Transmembrane helix</keyword>
<evidence type="ECO:0000313" key="2">
    <source>
        <dbReference type="EMBL" id="TNV16366.1"/>
    </source>
</evidence>
<evidence type="ECO:0000313" key="3">
    <source>
        <dbReference type="Proteomes" id="UP000312784"/>
    </source>
</evidence>
<feature type="transmembrane region" description="Helical" evidence="1">
    <location>
        <begin position="88"/>
        <end position="106"/>
    </location>
</feature>
<dbReference type="PANTHER" id="PTHR38454:SF1">
    <property type="entry name" value="INTEGRAL MEMBRANE PROTEIN"/>
    <property type="match status" value="1"/>
</dbReference>
<proteinExistence type="predicted"/>
<accession>A0ABY2Y560</accession>
<dbReference type="Proteomes" id="UP000312784">
    <property type="component" value="Unassembled WGS sequence"/>
</dbReference>
<gene>
    <name evidence="2" type="ORF">FIC94_11175</name>
</gene>
<name>A0ABY2Y560_9HYPH</name>
<dbReference type="EMBL" id="VEWL01000005">
    <property type="protein sequence ID" value="TNV16366.1"/>
    <property type="molecule type" value="Genomic_DNA"/>
</dbReference>